<dbReference type="AlphaFoldDB" id="A0A1M6LUB4"/>
<name>A0A1M6LUB4_9FIRM</name>
<protein>
    <recommendedName>
        <fullName evidence="3">DUF4276 family protein</fullName>
    </recommendedName>
</protein>
<proteinExistence type="predicted"/>
<dbReference type="RefSeq" id="WP_073050644.1">
    <property type="nucleotide sequence ID" value="NZ_FQZL01000034.1"/>
</dbReference>
<evidence type="ECO:0000313" key="2">
    <source>
        <dbReference type="Proteomes" id="UP000184052"/>
    </source>
</evidence>
<gene>
    <name evidence="1" type="ORF">SAMN02745751_03279</name>
</gene>
<evidence type="ECO:0008006" key="3">
    <source>
        <dbReference type="Google" id="ProtNLM"/>
    </source>
</evidence>
<organism evidence="1 2">
    <name type="scientific">Dethiosulfatibacter aminovorans DSM 17477</name>
    <dbReference type="NCBI Taxonomy" id="1121476"/>
    <lineage>
        <taxon>Bacteria</taxon>
        <taxon>Bacillati</taxon>
        <taxon>Bacillota</taxon>
        <taxon>Tissierellia</taxon>
        <taxon>Dethiosulfatibacter</taxon>
    </lineage>
</organism>
<accession>A0A1M6LUB4</accession>
<dbReference type="STRING" id="1121476.SAMN02745751_03279"/>
<reference evidence="1 2" key="1">
    <citation type="submission" date="2016-11" db="EMBL/GenBank/DDBJ databases">
        <authorList>
            <person name="Jaros S."/>
            <person name="Januszkiewicz K."/>
            <person name="Wedrychowicz H."/>
        </authorList>
    </citation>
    <scope>NUCLEOTIDE SEQUENCE [LARGE SCALE GENOMIC DNA]</scope>
    <source>
        <strain evidence="1 2">DSM 17477</strain>
    </source>
</reference>
<sequence length="240" mass="27405">MKRLLISGEGVTDCGVQEFGTQDWLEGPVQAYIRDILVDEDIEIISISKRDVFKSRRSKKQKKASSKLSGHADKAFKLCLKAESLNIDHVLCYVDSDFDRSAKTKELSIRRSFENNYTEIQAGYSAYSDDRDENSIPVVPATMIESWLLGDPDSFLSLFGSYPSNPTLPSKPEYLWGQDNNPDSDYPKNVLKRVLDQFDQEPNRELFNEIASSSSIGHLRENCPLSFERFYKDLTRIIKI</sequence>
<keyword evidence="2" id="KW-1185">Reference proteome</keyword>
<dbReference type="Proteomes" id="UP000184052">
    <property type="component" value="Unassembled WGS sequence"/>
</dbReference>
<dbReference type="EMBL" id="FQZL01000034">
    <property type="protein sequence ID" value="SHJ74769.1"/>
    <property type="molecule type" value="Genomic_DNA"/>
</dbReference>
<evidence type="ECO:0000313" key="1">
    <source>
        <dbReference type="EMBL" id="SHJ74769.1"/>
    </source>
</evidence>